<accession>A0A0V0XKH5</accession>
<dbReference type="EMBL" id="JYDU01000236">
    <property type="protein sequence ID" value="KRX88448.1"/>
    <property type="molecule type" value="Genomic_DNA"/>
</dbReference>
<dbReference type="AlphaFoldDB" id="A0A0V0XKH5"/>
<evidence type="ECO:0000313" key="1">
    <source>
        <dbReference type="EMBL" id="KRX88448.1"/>
    </source>
</evidence>
<name>A0A0V0XKH5_TRIPS</name>
<reference evidence="1 2" key="1">
    <citation type="submission" date="2015-01" db="EMBL/GenBank/DDBJ databases">
        <title>Evolution of Trichinella species and genotypes.</title>
        <authorList>
            <person name="Korhonen P.K."/>
            <person name="Edoardo P."/>
            <person name="Giuseppe L.R."/>
            <person name="Gasser R.B."/>
        </authorList>
    </citation>
    <scope>NUCLEOTIDE SEQUENCE [LARGE SCALE GENOMIC DNA]</scope>
    <source>
        <strain evidence="1">ISS141</strain>
    </source>
</reference>
<comment type="caution">
    <text evidence="1">The sequence shown here is derived from an EMBL/GenBank/DDBJ whole genome shotgun (WGS) entry which is preliminary data.</text>
</comment>
<proteinExistence type="predicted"/>
<sequence>MRLKWAVEFADFKPAGLVDKLPDNCKPATVVNPLSIDLTDSRYAGLVTIVLHFKQRMLLCLLPGGATEANFPQAGGGVASYSERVKEFHHHANLLLLLLILSQA</sequence>
<evidence type="ECO:0000313" key="2">
    <source>
        <dbReference type="Proteomes" id="UP000054815"/>
    </source>
</evidence>
<gene>
    <name evidence="1" type="ORF">T4E_7422</name>
</gene>
<protein>
    <submittedName>
        <fullName evidence="1">Uncharacterized protein</fullName>
    </submittedName>
</protein>
<organism evidence="1 2">
    <name type="scientific">Trichinella pseudospiralis</name>
    <name type="common">Parasitic roundworm</name>
    <dbReference type="NCBI Taxonomy" id="6337"/>
    <lineage>
        <taxon>Eukaryota</taxon>
        <taxon>Metazoa</taxon>
        <taxon>Ecdysozoa</taxon>
        <taxon>Nematoda</taxon>
        <taxon>Enoplea</taxon>
        <taxon>Dorylaimia</taxon>
        <taxon>Trichinellida</taxon>
        <taxon>Trichinellidae</taxon>
        <taxon>Trichinella</taxon>
    </lineage>
</organism>
<dbReference type="Proteomes" id="UP000054815">
    <property type="component" value="Unassembled WGS sequence"/>
</dbReference>